<dbReference type="AlphaFoldDB" id="G2YJB7"/>
<evidence type="ECO:0000313" key="1">
    <source>
        <dbReference type="EMBL" id="CCD51804.1"/>
    </source>
</evidence>
<dbReference type="EMBL" id="FQ790337">
    <property type="protein sequence ID" value="CCD51804.1"/>
    <property type="molecule type" value="Genomic_DNA"/>
</dbReference>
<dbReference type="InParanoid" id="G2YJB7"/>
<sequence length="69" mass="7816">MDGYEMPLLLKKFRLSASSAELVLMLSRDCGKVTTCKNYLNKYEIDIYQSARINSITSSACQNRAPNSY</sequence>
<organism evidence="1 2">
    <name type="scientific">Botryotinia fuckeliana (strain T4)</name>
    <name type="common">Noble rot fungus</name>
    <name type="synonym">Botrytis cinerea</name>
    <dbReference type="NCBI Taxonomy" id="999810"/>
    <lineage>
        <taxon>Eukaryota</taxon>
        <taxon>Fungi</taxon>
        <taxon>Dikarya</taxon>
        <taxon>Ascomycota</taxon>
        <taxon>Pezizomycotina</taxon>
        <taxon>Leotiomycetes</taxon>
        <taxon>Helotiales</taxon>
        <taxon>Sclerotiniaceae</taxon>
        <taxon>Botrytis</taxon>
    </lineage>
</organism>
<dbReference type="HOGENOM" id="CLU_2775665_0_0_1"/>
<gene>
    <name evidence="1" type="ORF">BofuT4_uP021100.1</name>
</gene>
<proteinExistence type="predicted"/>
<name>G2YJB7_BOTF4</name>
<evidence type="ECO:0000313" key="2">
    <source>
        <dbReference type="Proteomes" id="UP000008177"/>
    </source>
</evidence>
<dbReference type="Proteomes" id="UP000008177">
    <property type="component" value="Unplaced contigs"/>
</dbReference>
<accession>G2YJB7</accession>
<reference evidence="2" key="1">
    <citation type="journal article" date="2011" name="PLoS Genet.">
        <title>Genomic analysis of the necrotrophic fungal pathogens Sclerotinia sclerotiorum and Botrytis cinerea.</title>
        <authorList>
            <person name="Amselem J."/>
            <person name="Cuomo C.A."/>
            <person name="van Kan J.A."/>
            <person name="Viaud M."/>
            <person name="Benito E.P."/>
            <person name="Couloux A."/>
            <person name="Coutinho P.M."/>
            <person name="de Vries R.P."/>
            <person name="Dyer P.S."/>
            <person name="Fillinger S."/>
            <person name="Fournier E."/>
            <person name="Gout L."/>
            <person name="Hahn M."/>
            <person name="Kohn L."/>
            <person name="Lapalu N."/>
            <person name="Plummer K.M."/>
            <person name="Pradier J.M."/>
            <person name="Quevillon E."/>
            <person name="Sharon A."/>
            <person name="Simon A."/>
            <person name="ten Have A."/>
            <person name="Tudzynski B."/>
            <person name="Tudzynski P."/>
            <person name="Wincker P."/>
            <person name="Andrew M."/>
            <person name="Anthouard V."/>
            <person name="Beever R.E."/>
            <person name="Beffa R."/>
            <person name="Benoit I."/>
            <person name="Bouzid O."/>
            <person name="Brault B."/>
            <person name="Chen Z."/>
            <person name="Choquer M."/>
            <person name="Collemare J."/>
            <person name="Cotton P."/>
            <person name="Danchin E.G."/>
            <person name="Da Silva C."/>
            <person name="Gautier A."/>
            <person name="Giraud C."/>
            <person name="Giraud T."/>
            <person name="Gonzalez C."/>
            <person name="Grossetete S."/>
            <person name="Guldener U."/>
            <person name="Henrissat B."/>
            <person name="Howlett B.J."/>
            <person name="Kodira C."/>
            <person name="Kretschmer M."/>
            <person name="Lappartient A."/>
            <person name="Leroch M."/>
            <person name="Levis C."/>
            <person name="Mauceli E."/>
            <person name="Neuveglise C."/>
            <person name="Oeser B."/>
            <person name="Pearson M."/>
            <person name="Poulain J."/>
            <person name="Poussereau N."/>
            <person name="Quesneville H."/>
            <person name="Rascle C."/>
            <person name="Schumacher J."/>
            <person name="Segurens B."/>
            <person name="Sexton A."/>
            <person name="Silva E."/>
            <person name="Sirven C."/>
            <person name="Soanes D.M."/>
            <person name="Talbot N.J."/>
            <person name="Templeton M."/>
            <person name="Yandava C."/>
            <person name="Yarden O."/>
            <person name="Zeng Q."/>
            <person name="Rollins J.A."/>
            <person name="Lebrun M.H."/>
            <person name="Dickman M."/>
        </authorList>
    </citation>
    <scope>NUCLEOTIDE SEQUENCE [LARGE SCALE GENOMIC DNA]</scope>
    <source>
        <strain evidence="2">T4</strain>
    </source>
</reference>
<protein>
    <submittedName>
        <fullName evidence="1">Uncharacterized protein</fullName>
    </submittedName>
</protein>